<dbReference type="Proteomes" id="UP001229421">
    <property type="component" value="Unassembled WGS sequence"/>
</dbReference>
<feature type="region of interest" description="Disordered" evidence="1">
    <location>
        <begin position="1"/>
        <end position="26"/>
    </location>
</feature>
<reference evidence="3" key="1">
    <citation type="journal article" date="2023" name="bioRxiv">
        <title>Improved chromosome-level genome assembly for marigold (Tagetes erecta).</title>
        <authorList>
            <person name="Jiang F."/>
            <person name="Yuan L."/>
            <person name="Wang S."/>
            <person name="Wang H."/>
            <person name="Xu D."/>
            <person name="Wang A."/>
            <person name="Fan W."/>
        </authorList>
    </citation>
    <scope>NUCLEOTIDE SEQUENCE</scope>
    <source>
        <strain evidence="3">WSJ</strain>
        <tissue evidence="3">Leaf</tissue>
    </source>
</reference>
<feature type="domain" description="RRM" evidence="2">
    <location>
        <begin position="40"/>
        <end position="98"/>
    </location>
</feature>
<comment type="caution">
    <text evidence="3">The sequence shown here is derived from an EMBL/GenBank/DDBJ whole genome shotgun (WGS) entry which is preliminary data.</text>
</comment>
<keyword evidence="4" id="KW-1185">Reference proteome</keyword>
<evidence type="ECO:0000313" key="4">
    <source>
        <dbReference type="Proteomes" id="UP001229421"/>
    </source>
</evidence>
<organism evidence="3 4">
    <name type="scientific">Tagetes erecta</name>
    <name type="common">African marigold</name>
    <dbReference type="NCBI Taxonomy" id="13708"/>
    <lineage>
        <taxon>Eukaryota</taxon>
        <taxon>Viridiplantae</taxon>
        <taxon>Streptophyta</taxon>
        <taxon>Embryophyta</taxon>
        <taxon>Tracheophyta</taxon>
        <taxon>Spermatophyta</taxon>
        <taxon>Magnoliopsida</taxon>
        <taxon>eudicotyledons</taxon>
        <taxon>Gunneridae</taxon>
        <taxon>Pentapetalae</taxon>
        <taxon>asterids</taxon>
        <taxon>campanulids</taxon>
        <taxon>Asterales</taxon>
        <taxon>Asteraceae</taxon>
        <taxon>Asteroideae</taxon>
        <taxon>Heliantheae alliance</taxon>
        <taxon>Tageteae</taxon>
        <taxon>Tagetes</taxon>
    </lineage>
</organism>
<dbReference type="AlphaFoldDB" id="A0AAD8KNH3"/>
<dbReference type="EMBL" id="JAUHHV010000005">
    <property type="protein sequence ID" value="KAK1424361.1"/>
    <property type="molecule type" value="Genomic_DNA"/>
</dbReference>
<dbReference type="InterPro" id="IPR000504">
    <property type="entry name" value="RRM_dom"/>
</dbReference>
<protein>
    <recommendedName>
        <fullName evidence="2">RRM domain-containing protein</fullName>
    </recommendedName>
</protein>
<dbReference type="GO" id="GO:0003723">
    <property type="term" value="F:RNA binding"/>
    <property type="evidence" value="ECO:0007669"/>
    <property type="project" value="InterPro"/>
</dbReference>
<evidence type="ECO:0000256" key="1">
    <source>
        <dbReference type="SAM" id="MobiDB-lite"/>
    </source>
</evidence>
<dbReference type="InterPro" id="IPR035979">
    <property type="entry name" value="RBD_domain_sf"/>
</dbReference>
<name>A0AAD8KNH3_TARER</name>
<accession>A0AAD8KNH3</accession>
<dbReference type="CDD" id="cd00590">
    <property type="entry name" value="RRM_SF"/>
    <property type="match status" value="1"/>
</dbReference>
<dbReference type="SUPFAM" id="SSF54928">
    <property type="entry name" value="RNA-binding domain, RBD"/>
    <property type="match status" value="1"/>
</dbReference>
<dbReference type="Gene3D" id="3.30.70.330">
    <property type="match status" value="1"/>
</dbReference>
<feature type="compositionally biased region" description="Basic residues" evidence="1">
    <location>
        <begin position="13"/>
        <end position="22"/>
    </location>
</feature>
<proteinExistence type="predicted"/>
<sequence>MQHFRPPENGGWSKHRSRHSKKREVSLRNQWRPKYPVTSLYITNIPEGVYQSELKELFKPFEDHASFYLARKKNNLNNIFGFGRYYNVSNSVELISSMGKVSIDVAILEISVAMYHKWGNNPSPSLKYPNISKKSESRNTGNAHPLFHTHTNIRNVSPNMSFKDILNNSAGQSTPSKTVKLEPEPTVATSLLTLLWWDGEDHDLPERLAWIRIRGVPAHLWAPETFDLIGNCVVRVVQSSGVSVEDVACLPLLLNQPLERDPGDDPQVVACPIATETKATIDVGQIVGMGDLKDFEPMVHNIVSGEETKCGSISKSDLAPYWGNDNFDFDVVDSVGRSGGIWLKDTKIKEDEYFTTLSNDIQHLESILETRDLMEDEQWIYSECKMGLLELEDNKS</sequence>
<dbReference type="InterPro" id="IPR012677">
    <property type="entry name" value="Nucleotide-bd_a/b_plait_sf"/>
</dbReference>
<evidence type="ECO:0000259" key="2">
    <source>
        <dbReference type="Pfam" id="PF00076"/>
    </source>
</evidence>
<evidence type="ECO:0000313" key="3">
    <source>
        <dbReference type="EMBL" id="KAK1424361.1"/>
    </source>
</evidence>
<dbReference type="Pfam" id="PF00076">
    <property type="entry name" value="RRM_1"/>
    <property type="match status" value="1"/>
</dbReference>
<gene>
    <name evidence="3" type="ORF">QVD17_19690</name>
</gene>